<dbReference type="PANTHER" id="PTHR47784:SF13">
    <property type="entry name" value="ZN(II)2CYS6 TRANSCRIPTION FACTOR (EUROFUNG)"/>
    <property type="match status" value="1"/>
</dbReference>
<evidence type="ECO:0000313" key="6">
    <source>
        <dbReference type="EMBL" id="CBF73530.1"/>
    </source>
</evidence>
<dbReference type="HOGENOM" id="CLU_024934_5_2_1"/>
<dbReference type="Gene3D" id="4.10.240.10">
    <property type="entry name" value="Zn(2)-C6 fungal-type DNA-binding domain"/>
    <property type="match status" value="1"/>
</dbReference>
<protein>
    <submittedName>
        <fullName evidence="6">Zn(II)2Cys6 transcription factor (Eurofung)</fullName>
    </submittedName>
</protein>
<dbReference type="EMBL" id="BN001302">
    <property type="protein sequence ID" value="CBF73530.1"/>
    <property type="molecule type" value="Genomic_DNA"/>
</dbReference>
<dbReference type="InterPro" id="IPR001138">
    <property type="entry name" value="Zn2Cys6_DnaBD"/>
</dbReference>
<evidence type="ECO:0000256" key="3">
    <source>
        <dbReference type="ARBA" id="ARBA00023163"/>
    </source>
</evidence>
<dbReference type="SUPFAM" id="SSF57701">
    <property type="entry name" value="Zn2/Cys6 DNA-binding domain"/>
    <property type="match status" value="1"/>
</dbReference>
<dbReference type="PROSITE" id="PS00463">
    <property type="entry name" value="ZN2_CY6_FUNGAL_1"/>
    <property type="match status" value="1"/>
</dbReference>
<sequence length="383" mass="43326">MPGRRPHTKSRAGCQRCKEKHVKCDEVRPTCGACARYGVPCVPKPLATVRRGEQRGNLSSASPALPALPATPASPASLLLVPSRARAALSLWEFELVHHWILHVAESFQVSPGFHRAWCDRGIRVATQYDFFLHMILMLSALHLALTKSPFFTEAHRTFILEGCSDATTSFRKEAENINDSNSHAVQAFPFLMSIYALALPQFDREEKGGEAVLDEMIHILIVIKGNSLVRPTTTPWPRARVSPRWMEEKDYLDQTDEDNRDKDLRNALGTLQPWVESSSDDPRVRSINSETIQLFRETLKIHLKRSLRPLSWPNAVQNDYIDLLRHRNPMALVVLAHYAVILGQCSDQWWCSSWGERLLSVIAAMLPEEYQGAIAYPLQMLT</sequence>
<dbReference type="InterPro" id="IPR053157">
    <property type="entry name" value="Sterol_Uptake_Regulator"/>
</dbReference>
<dbReference type="GO" id="GO:0001228">
    <property type="term" value="F:DNA-binding transcription activator activity, RNA polymerase II-specific"/>
    <property type="evidence" value="ECO:0000318"/>
    <property type="project" value="GO_Central"/>
</dbReference>
<reference evidence="7" key="2">
    <citation type="journal article" date="2009" name="Fungal Genet. Biol.">
        <title>The 2008 update of the Aspergillus nidulans genome annotation: a community effort.</title>
        <authorList>
            <person name="Wortman J.R."/>
            <person name="Gilsenan J.M."/>
            <person name="Joardar V."/>
            <person name="Deegan J."/>
            <person name="Clutterbuck J."/>
            <person name="Andersen M.R."/>
            <person name="Archer D."/>
            <person name="Bencina M."/>
            <person name="Braus G."/>
            <person name="Coutinho P."/>
            <person name="von Dohren H."/>
            <person name="Doonan J."/>
            <person name="Driessen A.J."/>
            <person name="Durek P."/>
            <person name="Espeso E."/>
            <person name="Fekete E."/>
            <person name="Flipphi M."/>
            <person name="Estrada C.G."/>
            <person name="Geysens S."/>
            <person name="Goldman G."/>
            <person name="de Groot P.W."/>
            <person name="Hansen K."/>
            <person name="Harris S.D."/>
            <person name="Heinekamp T."/>
            <person name="Helmstaedt K."/>
            <person name="Henrissat B."/>
            <person name="Hofmann G."/>
            <person name="Homan T."/>
            <person name="Horio T."/>
            <person name="Horiuchi H."/>
            <person name="James S."/>
            <person name="Jones M."/>
            <person name="Karaffa L."/>
            <person name="Karanyi Z."/>
            <person name="Kato M."/>
            <person name="Keller N."/>
            <person name="Kelly D.E."/>
            <person name="Kiel J.A."/>
            <person name="Kim J.M."/>
            <person name="van der Klei I.J."/>
            <person name="Klis F.M."/>
            <person name="Kovalchuk A."/>
            <person name="Krasevec N."/>
            <person name="Kubicek C.P."/>
            <person name="Liu B."/>
            <person name="Maccabe A."/>
            <person name="Meyer V."/>
            <person name="Mirabito P."/>
            <person name="Miskei M."/>
            <person name="Mos M."/>
            <person name="Mullins J."/>
            <person name="Nelson D.R."/>
            <person name="Nielsen J."/>
            <person name="Oakley B.R."/>
            <person name="Osmani S.A."/>
            <person name="Pakula T."/>
            <person name="Paszewski A."/>
            <person name="Paulsen I."/>
            <person name="Pilsyk S."/>
            <person name="Pocsi I."/>
            <person name="Punt P.J."/>
            <person name="Ram A.F."/>
            <person name="Ren Q."/>
            <person name="Robellet X."/>
            <person name="Robson G."/>
            <person name="Seiboth B."/>
            <person name="van Solingen P."/>
            <person name="Specht T."/>
            <person name="Sun J."/>
            <person name="Taheri-Talesh N."/>
            <person name="Takeshita N."/>
            <person name="Ussery D."/>
            <person name="vanKuyk P.A."/>
            <person name="Visser H."/>
            <person name="van de Vondervoort P.J."/>
            <person name="de Vries R.P."/>
            <person name="Walton J."/>
            <person name="Xiang X."/>
            <person name="Xiong Y."/>
            <person name="Zeng A.P."/>
            <person name="Brandt B.W."/>
            <person name="Cornell M.J."/>
            <person name="van den Hondel C.A."/>
            <person name="Visser J."/>
            <person name="Oliver S.G."/>
            <person name="Turner G."/>
        </authorList>
    </citation>
    <scope>GENOME REANNOTATION</scope>
    <source>
        <strain evidence="7">FGSC A4 / ATCC 38163 / CBS 112.46 / NRRL 194 / M139</strain>
    </source>
</reference>
<keyword evidence="7" id="KW-1185">Reference proteome</keyword>
<dbReference type="VEuPathDB" id="FungiDB:AN7923"/>
<dbReference type="CDD" id="cd00067">
    <property type="entry name" value="GAL4"/>
    <property type="match status" value="1"/>
</dbReference>
<evidence type="ECO:0000256" key="1">
    <source>
        <dbReference type="ARBA" id="ARBA00023015"/>
    </source>
</evidence>
<organism evidence="6 7">
    <name type="scientific">Emericella nidulans (strain FGSC A4 / ATCC 38163 / CBS 112.46 / NRRL 194 / M139)</name>
    <name type="common">Aspergillus nidulans</name>
    <dbReference type="NCBI Taxonomy" id="227321"/>
    <lineage>
        <taxon>Eukaryota</taxon>
        <taxon>Fungi</taxon>
        <taxon>Dikarya</taxon>
        <taxon>Ascomycota</taxon>
        <taxon>Pezizomycotina</taxon>
        <taxon>Eurotiomycetes</taxon>
        <taxon>Eurotiomycetidae</taxon>
        <taxon>Eurotiales</taxon>
        <taxon>Aspergillaceae</taxon>
        <taxon>Aspergillus</taxon>
        <taxon>Aspergillus subgen. Nidulantes</taxon>
    </lineage>
</organism>
<keyword evidence="4" id="KW-0539">Nucleus</keyword>
<dbReference type="PANTHER" id="PTHR47784">
    <property type="entry name" value="STEROL UPTAKE CONTROL PROTEIN 2"/>
    <property type="match status" value="1"/>
</dbReference>
<dbReference type="Proteomes" id="UP000000560">
    <property type="component" value="Chromosome II"/>
</dbReference>
<keyword evidence="2" id="KW-0238">DNA-binding</keyword>
<dbReference type="SMART" id="SM00066">
    <property type="entry name" value="GAL4"/>
    <property type="match status" value="1"/>
</dbReference>
<evidence type="ECO:0000256" key="2">
    <source>
        <dbReference type="ARBA" id="ARBA00023125"/>
    </source>
</evidence>
<accession>C8V4W3</accession>
<evidence type="ECO:0000313" key="7">
    <source>
        <dbReference type="Proteomes" id="UP000000560"/>
    </source>
</evidence>
<dbReference type="Pfam" id="PF00172">
    <property type="entry name" value="Zn_clus"/>
    <property type="match status" value="1"/>
</dbReference>
<evidence type="ECO:0000256" key="4">
    <source>
        <dbReference type="ARBA" id="ARBA00023242"/>
    </source>
</evidence>
<dbReference type="GO" id="GO:0008270">
    <property type="term" value="F:zinc ion binding"/>
    <property type="evidence" value="ECO:0007669"/>
    <property type="project" value="InterPro"/>
</dbReference>
<dbReference type="GO" id="GO:0006357">
    <property type="term" value="P:regulation of transcription by RNA polymerase II"/>
    <property type="evidence" value="ECO:0000318"/>
    <property type="project" value="GO_Central"/>
</dbReference>
<dbReference type="InParanoid" id="Q5AUV7"/>
<dbReference type="KEGG" id="ani:ANIA_07923"/>
<dbReference type="RefSeq" id="XP_681192.1">
    <property type="nucleotide sequence ID" value="XM_676100.1"/>
</dbReference>
<dbReference type="OrthoDB" id="5386330at2759"/>
<feature type="domain" description="Zn(2)-C6 fungal-type" evidence="5">
    <location>
        <begin position="13"/>
        <end position="42"/>
    </location>
</feature>
<gene>
    <name evidence="6" type="ORF">ANIA_07923</name>
</gene>
<dbReference type="GO" id="GO:0003677">
    <property type="term" value="F:DNA binding"/>
    <property type="evidence" value="ECO:0007669"/>
    <property type="project" value="UniProtKB-KW"/>
</dbReference>
<dbReference type="PROSITE" id="PS50048">
    <property type="entry name" value="ZN2_CY6_FUNGAL_2"/>
    <property type="match status" value="1"/>
</dbReference>
<accession>Q5AUV7</accession>
<keyword evidence="1" id="KW-0805">Transcription regulation</keyword>
<dbReference type="AlphaFoldDB" id="Q5AUV7"/>
<reference evidence="7" key="1">
    <citation type="journal article" date="2005" name="Nature">
        <title>Sequencing of Aspergillus nidulans and comparative analysis with A. fumigatus and A. oryzae.</title>
        <authorList>
            <person name="Galagan J.E."/>
            <person name="Calvo S.E."/>
            <person name="Cuomo C."/>
            <person name="Ma L.J."/>
            <person name="Wortman J.R."/>
            <person name="Batzoglou S."/>
            <person name="Lee S.I."/>
            <person name="Basturkmen M."/>
            <person name="Spevak C.C."/>
            <person name="Clutterbuck J."/>
            <person name="Kapitonov V."/>
            <person name="Jurka J."/>
            <person name="Scazzocchio C."/>
            <person name="Farman M."/>
            <person name="Butler J."/>
            <person name="Purcell S."/>
            <person name="Harris S."/>
            <person name="Braus G.H."/>
            <person name="Draht O."/>
            <person name="Busch S."/>
            <person name="D'Enfert C."/>
            <person name="Bouchier C."/>
            <person name="Goldman G.H."/>
            <person name="Bell-Pedersen D."/>
            <person name="Griffiths-Jones S."/>
            <person name="Doonan J.H."/>
            <person name="Yu J."/>
            <person name="Vienken K."/>
            <person name="Pain A."/>
            <person name="Freitag M."/>
            <person name="Selker E.U."/>
            <person name="Archer D.B."/>
            <person name="Penalva M.A."/>
            <person name="Oakley B.R."/>
            <person name="Momany M."/>
            <person name="Tanaka T."/>
            <person name="Kumagai T."/>
            <person name="Asai K."/>
            <person name="Machida M."/>
            <person name="Nierman W.C."/>
            <person name="Denning D.W."/>
            <person name="Caddick M."/>
            <person name="Hynes M."/>
            <person name="Paoletti M."/>
            <person name="Fischer R."/>
            <person name="Miller B."/>
            <person name="Dyer P."/>
            <person name="Sachs M.S."/>
            <person name="Osmani S.A."/>
            <person name="Birren B.W."/>
        </authorList>
    </citation>
    <scope>NUCLEOTIDE SEQUENCE [LARGE SCALE GENOMIC DNA]</scope>
    <source>
        <strain evidence="7">FGSC A4 / ATCC 38163 / CBS 112.46 / NRRL 194 / M139</strain>
    </source>
</reference>
<dbReference type="InterPro" id="IPR036864">
    <property type="entry name" value="Zn2-C6_fun-type_DNA-bd_sf"/>
</dbReference>
<proteinExistence type="predicted"/>
<dbReference type="GeneID" id="2869046"/>
<name>Q5AUV7_EMENI</name>
<keyword evidence="3" id="KW-0804">Transcription</keyword>
<evidence type="ECO:0000259" key="5">
    <source>
        <dbReference type="PROSITE" id="PS50048"/>
    </source>
</evidence>
<dbReference type="OMA" id="QSNAFLM"/>